<evidence type="ECO:0000313" key="1">
    <source>
        <dbReference type="Proteomes" id="UP000887577"/>
    </source>
</evidence>
<sequence length="192" mass="21062">MAYSLLQQFASLVTSVETLDATDYPIAALIFISDTSDRALANAARFLPQLSSVQITFILFGPNADQNKLTQFSSNFISWRNLSQTQPDNWDSVLYNAYGCSGSSSTVTIPPFTTTSLPSTTTTTTMSTVTGSTTPMPYMPCQSWISFSYDDSNTLSNDNFKTQMSFISTFIGSINYPNRLRIQGAYTDVASC</sequence>
<name>A0A914Y4J2_9BILA</name>
<reference evidence="2" key="1">
    <citation type="submission" date="2022-11" db="UniProtKB">
        <authorList>
            <consortium name="WormBaseParasite"/>
        </authorList>
    </citation>
    <scope>IDENTIFICATION</scope>
</reference>
<evidence type="ECO:0000313" key="2">
    <source>
        <dbReference type="WBParaSite" id="PSU_v2.g1265.t1"/>
    </source>
</evidence>
<organism evidence="1 2">
    <name type="scientific">Panagrolaimus superbus</name>
    <dbReference type="NCBI Taxonomy" id="310955"/>
    <lineage>
        <taxon>Eukaryota</taxon>
        <taxon>Metazoa</taxon>
        <taxon>Ecdysozoa</taxon>
        <taxon>Nematoda</taxon>
        <taxon>Chromadorea</taxon>
        <taxon>Rhabditida</taxon>
        <taxon>Tylenchina</taxon>
        <taxon>Panagrolaimomorpha</taxon>
        <taxon>Panagrolaimoidea</taxon>
        <taxon>Panagrolaimidae</taxon>
        <taxon>Panagrolaimus</taxon>
    </lineage>
</organism>
<keyword evidence="1" id="KW-1185">Reference proteome</keyword>
<dbReference type="Proteomes" id="UP000887577">
    <property type="component" value="Unplaced"/>
</dbReference>
<proteinExistence type="predicted"/>
<protein>
    <submittedName>
        <fullName evidence="2">VWFA domain-containing protein</fullName>
    </submittedName>
</protein>
<dbReference type="WBParaSite" id="PSU_v2.g1265.t1">
    <property type="protein sequence ID" value="PSU_v2.g1265.t1"/>
    <property type="gene ID" value="PSU_v2.g1265"/>
</dbReference>
<dbReference type="AlphaFoldDB" id="A0A914Y4J2"/>
<accession>A0A914Y4J2</accession>